<gene>
    <name evidence="6 16" type="primary">ccs1</name>
</gene>
<evidence type="ECO:0000313" key="15">
    <source>
        <dbReference type="EMBL" id="QRN73363.1"/>
    </source>
</evidence>
<dbReference type="PANTHER" id="PTHR31566:SF0">
    <property type="entry name" value="CYTOCHROME C BIOGENESIS PROTEIN CCS1, CHLOROPLASTIC"/>
    <property type="match status" value="1"/>
</dbReference>
<dbReference type="InterPro" id="IPR007816">
    <property type="entry name" value="ResB-like_domain"/>
</dbReference>
<dbReference type="EMBL" id="MT471325">
    <property type="protein sequence ID" value="QRN72931.1"/>
    <property type="molecule type" value="Genomic_DNA"/>
</dbReference>
<reference evidence="16" key="1">
    <citation type="submission" date="2020-05" db="EMBL/GenBank/DDBJ databases">
        <authorList>
            <person name="Song H."/>
            <person name="Chen N."/>
        </authorList>
    </citation>
    <scope>NUCLEOTIDE SEQUENCE</scope>
    <source>
        <strain evidence="9">CNS00062</strain>
        <strain evidence="10">CNS00063</strain>
        <strain evidence="11">CNS00064</strain>
        <strain evidence="12">CNS00065</strain>
        <strain evidence="13">CNS00066</strain>
        <strain evidence="15">CNS00075</strain>
        <strain evidence="16">CNS00076</strain>
    </source>
</reference>
<evidence type="ECO:0000256" key="6">
    <source>
        <dbReference type="HAMAP-Rule" id="MF_01392"/>
    </source>
</evidence>
<dbReference type="EMBL" id="MT471323">
    <property type="protein sequence ID" value="QRN72715.1"/>
    <property type="molecule type" value="Genomic_DNA"/>
</dbReference>
<comment type="subunit">
    <text evidence="6">May interact with CcsA.</text>
</comment>
<dbReference type="GO" id="GO:0009535">
    <property type="term" value="C:chloroplast thylakoid membrane"/>
    <property type="evidence" value="ECO:0007669"/>
    <property type="project" value="UniProtKB-SubCell"/>
</dbReference>
<keyword evidence="6" id="KW-0793">Thylakoid</keyword>
<feature type="domain" description="ResB-like" evidence="8">
    <location>
        <begin position="20"/>
        <end position="287"/>
    </location>
</feature>
<comment type="similarity">
    <text evidence="6">Belongs to the Ccs1/CcsB family.</text>
</comment>
<accession>A0A891ZNX7</accession>
<keyword evidence="4 6" id="KW-1133">Transmembrane helix</keyword>
<dbReference type="AlphaFoldDB" id="A0A891ZNX7"/>
<evidence type="ECO:0000313" key="12">
    <source>
        <dbReference type="EMBL" id="QRN73039.1"/>
    </source>
</evidence>
<dbReference type="InterPro" id="IPR023494">
    <property type="entry name" value="Cyt_c_bgen_Ccs1/CcsB/ResB"/>
</dbReference>
<geneLocation type="chloroplast" evidence="16"/>
<dbReference type="PANTHER" id="PTHR31566">
    <property type="entry name" value="CYTOCHROME C BIOGENESIS PROTEIN CCS1, CHLOROPLASTIC"/>
    <property type="match status" value="1"/>
</dbReference>
<evidence type="ECO:0000313" key="16">
    <source>
        <dbReference type="EMBL" id="QRN73471.1"/>
    </source>
</evidence>
<dbReference type="EMBL" id="MT471324">
    <property type="protein sequence ID" value="QRN72823.1"/>
    <property type="molecule type" value="Genomic_DNA"/>
</dbReference>
<evidence type="ECO:0000256" key="5">
    <source>
        <dbReference type="ARBA" id="ARBA00023136"/>
    </source>
</evidence>
<dbReference type="EMBL" id="MT471329">
    <property type="protein sequence ID" value="QRN73363.1"/>
    <property type="molecule type" value="Genomic_DNA"/>
</dbReference>
<proteinExistence type="inferred from homology"/>
<feature type="domain" description="ResB-like" evidence="8">
    <location>
        <begin position="364"/>
        <end position="427"/>
    </location>
</feature>
<dbReference type="EMBL" id="MT471330">
    <property type="protein sequence ID" value="QRN73471.1"/>
    <property type="molecule type" value="Genomic_DNA"/>
</dbReference>
<evidence type="ECO:0000259" key="8">
    <source>
        <dbReference type="Pfam" id="PF05140"/>
    </source>
</evidence>
<evidence type="ECO:0000313" key="14">
    <source>
        <dbReference type="EMBL" id="QRN73255.1"/>
    </source>
</evidence>
<evidence type="ECO:0000313" key="11">
    <source>
        <dbReference type="EMBL" id="QRN72931.1"/>
    </source>
</evidence>
<dbReference type="HAMAP" id="MF_01392">
    <property type="entry name" value="CytC_Ccs1"/>
    <property type="match status" value="1"/>
</dbReference>
<evidence type="ECO:0000313" key="13">
    <source>
        <dbReference type="EMBL" id="QRN73147.1"/>
    </source>
</evidence>
<evidence type="ECO:0000256" key="1">
    <source>
        <dbReference type="ARBA" id="ARBA00004141"/>
    </source>
</evidence>
<dbReference type="Pfam" id="PF05140">
    <property type="entry name" value="ResB"/>
    <property type="match status" value="2"/>
</dbReference>
<feature type="transmembrane region" description="Helical" evidence="7">
    <location>
        <begin position="21"/>
        <end position="39"/>
    </location>
</feature>
<comment type="subcellular location">
    <subcellularLocation>
        <location evidence="1">Membrane</location>
        <topology evidence="1">Multi-pass membrane protein</topology>
    </subcellularLocation>
    <subcellularLocation>
        <location evidence="6">Plastid</location>
        <location evidence="6">Chloroplast thylakoid membrane</location>
        <topology evidence="6">Multi-pass membrane protein</topology>
    </subcellularLocation>
</comment>
<name>A0A891ZNX7_9EUKA</name>
<reference evidence="14" key="2">
    <citation type="journal article" name="Harmful Algae">
        <title>Development of a high-resolution molecular marker for tracking Phaeocystis globosa genetic diversity through comparative analysis of chloroplast genomes.</title>
        <authorList>
            <person name="Song H."/>
            <person name="Liu F."/>
            <person name="Li Z."/>
            <person name="Xu Q."/>
            <person name="Chen Y."/>
            <person name="Yu Z."/>
            <person name="Chen N."/>
        </authorList>
    </citation>
    <scope>NUCLEOTIDE SEQUENCE</scope>
    <source>
        <strain evidence="14">CNS00067</strain>
    </source>
</reference>
<comment type="function">
    <text evidence="6">Required during biogenesis of c-type cytochromes (cytochrome c6 and cytochrome f) at the step of heme attachment.</text>
</comment>
<dbReference type="EMBL" id="MT471326">
    <property type="protein sequence ID" value="QRN73039.1"/>
    <property type="molecule type" value="Genomic_DNA"/>
</dbReference>
<evidence type="ECO:0000256" key="7">
    <source>
        <dbReference type="SAM" id="Phobius"/>
    </source>
</evidence>
<evidence type="ECO:0000256" key="4">
    <source>
        <dbReference type="ARBA" id="ARBA00022989"/>
    </source>
</evidence>
<feature type="transmembrane region" description="Helical" evidence="7">
    <location>
        <begin position="166"/>
        <end position="184"/>
    </location>
</feature>
<evidence type="ECO:0000256" key="3">
    <source>
        <dbReference type="ARBA" id="ARBA00022748"/>
    </source>
</evidence>
<sequence length="436" mass="50434">MIIIKNFSSNFILRRLANLQFAIGMLLLIGILIAIGTFIEQDQSIVFYQTNYPENQPIFGFVDWRFIYFLSLNKIYTSYWFAFILFVFASSLIACTFTTQLPLLKKFKLWQFRKNSTQFEQLNSVNIQDASANNLAFKVHKKNYHLFRQNEKTYAYSGLLGRVGPIFVHFSILFLIIGSTWSAFNGYTAQQIIPRGEIFHVQNLLKSGNISYIPQSFSWRVNDFWITYTNEFRTNQFYSDLSLLDNRGFELKRKTIFVNEPFIYNGITLYQTDWDILGLKIKINANQTIQVPLKKINTAGRKVWIGSVPITLNNGVKTNYIILVNDLFGNLFLYDNEGKLIQESVIGQPIKINSQAAITFSEFITTTGLQIKTDSGIPLVYFSFFLLMVSVYISFISYSQIWQVEALTNLVVGGKSNRAVLYFQEELKRLVQKPKN</sequence>
<evidence type="ECO:0000313" key="10">
    <source>
        <dbReference type="EMBL" id="QRN72823.1"/>
    </source>
</evidence>
<dbReference type="GO" id="GO:0017004">
    <property type="term" value="P:cytochrome complex assembly"/>
    <property type="evidence" value="ECO:0007669"/>
    <property type="project" value="UniProtKB-UniRule"/>
</dbReference>
<evidence type="ECO:0000256" key="2">
    <source>
        <dbReference type="ARBA" id="ARBA00022692"/>
    </source>
</evidence>
<feature type="transmembrane region" description="Helical" evidence="7">
    <location>
        <begin position="379"/>
        <end position="398"/>
    </location>
</feature>
<keyword evidence="16" id="KW-0150">Chloroplast</keyword>
<keyword evidence="2 6" id="KW-0812">Transmembrane</keyword>
<dbReference type="EMBL" id="MT471328">
    <property type="protein sequence ID" value="QRN73255.1"/>
    <property type="molecule type" value="Genomic_DNA"/>
</dbReference>
<evidence type="ECO:0000313" key="9">
    <source>
        <dbReference type="EMBL" id="QRN72715.1"/>
    </source>
</evidence>
<dbReference type="EMBL" id="MT471327">
    <property type="protein sequence ID" value="QRN73147.1"/>
    <property type="molecule type" value="Genomic_DNA"/>
</dbReference>
<organism evidence="16">
    <name type="scientific">Phaeocystis globosa</name>
    <dbReference type="NCBI Taxonomy" id="33658"/>
    <lineage>
        <taxon>Eukaryota</taxon>
        <taxon>Haptista</taxon>
        <taxon>Haptophyta</taxon>
        <taxon>Prymnesiophyceae</taxon>
        <taxon>Phaeocystales</taxon>
        <taxon>Phaeocystaceae</taxon>
        <taxon>Phaeocystis</taxon>
    </lineage>
</organism>
<keyword evidence="5 6" id="KW-0472">Membrane</keyword>
<feature type="transmembrane region" description="Helical" evidence="7">
    <location>
        <begin position="79"/>
        <end position="104"/>
    </location>
</feature>
<keyword evidence="16" id="KW-0934">Plastid</keyword>
<protein>
    <recommendedName>
        <fullName evidence="6">Cytochrome c biogenesis protein Ccs1</fullName>
    </recommendedName>
</protein>
<keyword evidence="3 6" id="KW-0201">Cytochrome c-type biogenesis</keyword>